<dbReference type="InterPro" id="IPR041698">
    <property type="entry name" value="Methyltransf_25"/>
</dbReference>
<dbReference type="GO" id="GO:0008168">
    <property type="term" value="F:methyltransferase activity"/>
    <property type="evidence" value="ECO:0007669"/>
    <property type="project" value="UniProtKB-KW"/>
</dbReference>
<dbReference type="PANTHER" id="PTHR43861">
    <property type="entry name" value="TRANS-ACONITATE 2-METHYLTRANSFERASE-RELATED"/>
    <property type="match status" value="1"/>
</dbReference>
<proteinExistence type="predicted"/>
<evidence type="ECO:0000256" key="1">
    <source>
        <dbReference type="ARBA" id="ARBA00022679"/>
    </source>
</evidence>
<reference evidence="3 4" key="1">
    <citation type="submission" date="2019-09" db="EMBL/GenBank/DDBJ databases">
        <authorList>
            <person name="Depoorter E."/>
        </authorList>
    </citation>
    <scope>NUCLEOTIDE SEQUENCE [LARGE SCALE GENOMIC DNA]</scope>
    <source>
        <strain evidence="3">R-39750</strain>
    </source>
</reference>
<dbReference type="RefSeq" id="WP_175012754.1">
    <property type="nucleotide sequence ID" value="NZ_CABVQN010000012.1"/>
</dbReference>
<evidence type="ECO:0000259" key="2">
    <source>
        <dbReference type="Pfam" id="PF13649"/>
    </source>
</evidence>
<dbReference type="Proteomes" id="UP000494110">
    <property type="component" value="Unassembled WGS sequence"/>
</dbReference>
<gene>
    <name evidence="3" type="ORF">BLA39750_02860</name>
</gene>
<organism evidence="3 4">
    <name type="scientific">Burkholderia lata (strain ATCC 17760 / DSM 23089 / LMG 22485 / NCIMB 9086 / R18194 / 383)</name>
    <dbReference type="NCBI Taxonomy" id="482957"/>
    <lineage>
        <taxon>Bacteria</taxon>
        <taxon>Pseudomonadati</taxon>
        <taxon>Pseudomonadota</taxon>
        <taxon>Betaproteobacteria</taxon>
        <taxon>Burkholderiales</taxon>
        <taxon>Burkholderiaceae</taxon>
        <taxon>Burkholderia</taxon>
        <taxon>Burkholderia cepacia complex</taxon>
    </lineage>
</organism>
<dbReference type="AlphaFoldDB" id="A0A6P2X9U9"/>
<evidence type="ECO:0000313" key="3">
    <source>
        <dbReference type="EMBL" id="VWD05528.1"/>
    </source>
</evidence>
<protein>
    <submittedName>
        <fullName evidence="3">SAM-dependent methyltransferase</fullName>
    </submittedName>
</protein>
<keyword evidence="1 3" id="KW-0808">Transferase</keyword>
<dbReference type="Pfam" id="PF13649">
    <property type="entry name" value="Methyltransf_25"/>
    <property type="match status" value="1"/>
</dbReference>
<dbReference type="Gene3D" id="3.40.50.150">
    <property type="entry name" value="Vaccinia Virus protein VP39"/>
    <property type="match status" value="1"/>
</dbReference>
<dbReference type="CDD" id="cd02440">
    <property type="entry name" value="AdoMet_MTases"/>
    <property type="match status" value="1"/>
</dbReference>
<keyword evidence="3" id="KW-0489">Methyltransferase</keyword>
<evidence type="ECO:0000313" key="4">
    <source>
        <dbReference type="Proteomes" id="UP000494110"/>
    </source>
</evidence>
<sequence length="260" mass="28492">MSTYEIDTYGDRFSTEYDRVYAGFPPYPGQIEFLRGKARSRRALELGAGTGRIAIPLSETGVPVLGIDSSQKMLDALEQRSDGLPIATMKADAADFTCGAERFDLVFAVFNFVFLLPSRTAQLNCFKSVANALADDGEFVIETFVPIPDAYLPDGPNPGYFPAKSGVSVRSVDDAQISLFTSVNNAEQKIWTIQEVLLSPENGIRFLPCVMHYLDPEEIDALAGEAGLCLAQRFEDWSGTPFSASSRKHVSVYARKPATH</sequence>
<feature type="domain" description="Methyltransferase" evidence="2">
    <location>
        <begin position="44"/>
        <end position="137"/>
    </location>
</feature>
<accession>A0A6P2X9U9</accession>
<dbReference type="GO" id="GO:0032259">
    <property type="term" value="P:methylation"/>
    <property type="evidence" value="ECO:0007669"/>
    <property type="project" value="UniProtKB-KW"/>
</dbReference>
<name>A0A6P2X9U9_BURL3</name>
<dbReference type="InterPro" id="IPR029063">
    <property type="entry name" value="SAM-dependent_MTases_sf"/>
</dbReference>
<dbReference type="EMBL" id="CABVQN010000012">
    <property type="protein sequence ID" value="VWD05528.1"/>
    <property type="molecule type" value="Genomic_DNA"/>
</dbReference>
<dbReference type="SUPFAM" id="SSF53335">
    <property type="entry name" value="S-adenosyl-L-methionine-dependent methyltransferases"/>
    <property type="match status" value="1"/>
</dbReference>